<organism evidence="3 4">
    <name type="scientific">Rubritalea tangerina</name>
    <dbReference type="NCBI Taxonomy" id="430798"/>
    <lineage>
        <taxon>Bacteria</taxon>
        <taxon>Pseudomonadati</taxon>
        <taxon>Verrucomicrobiota</taxon>
        <taxon>Verrucomicrobiia</taxon>
        <taxon>Verrucomicrobiales</taxon>
        <taxon>Rubritaleaceae</taxon>
        <taxon>Rubritalea</taxon>
    </lineage>
</organism>
<name>A0ABW4Z843_9BACT</name>
<sequence length="115" mass="12824">MSDKTIFEMIIDREIPADIVHEDDLCICFRDINPQAPIHLLVVPKKRIVRIAEASPEDQATLGHLLLTAKLVAEKEGFAKDGFRTVFNNGPNGGEEVPHLHLHVLAGRQMLWPPG</sequence>
<gene>
    <name evidence="3" type="ORF">ACFSW8_04240</name>
</gene>
<comment type="caution">
    <text evidence="3">The sequence shown here is derived from an EMBL/GenBank/DDBJ whole genome shotgun (WGS) entry which is preliminary data.</text>
</comment>
<dbReference type="Proteomes" id="UP001597389">
    <property type="component" value="Unassembled WGS sequence"/>
</dbReference>
<feature type="short sequence motif" description="Histidine triad motif" evidence="1">
    <location>
        <begin position="99"/>
        <end position="103"/>
    </location>
</feature>
<keyword evidence="4" id="KW-1185">Reference proteome</keyword>
<dbReference type="PANTHER" id="PTHR23089">
    <property type="entry name" value="HISTIDINE TRIAD HIT PROTEIN"/>
    <property type="match status" value="1"/>
</dbReference>
<evidence type="ECO:0000313" key="4">
    <source>
        <dbReference type="Proteomes" id="UP001597389"/>
    </source>
</evidence>
<evidence type="ECO:0000259" key="2">
    <source>
        <dbReference type="PROSITE" id="PS51084"/>
    </source>
</evidence>
<evidence type="ECO:0000313" key="3">
    <source>
        <dbReference type="EMBL" id="MFD2158103.1"/>
    </source>
</evidence>
<reference evidence="4" key="1">
    <citation type="journal article" date="2019" name="Int. J. Syst. Evol. Microbiol.">
        <title>The Global Catalogue of Microorganisms (GCM) 10K type strain sequencing project: providing services to taxonomists for standard genome sequencing and annotation.</title>
        <authorList>
            <consortium name="The Broad Institute Genomics Platform"/>
            <consortium name="The Broad Institute Genome Sequencing Center for Infectious Disease"/>
            <person name="Wu L."/>
            <person name="Ma J."/>
        </authorList>
    </citation>
    <scope>NUCLEOTIDE SEQUENCE [LARGE SCALE GENOMIC DNA]</scope>
    <source>
        <strain evidence="4">CCUG 57942</strain>
    </source>
</reference>
<dbReference type="Gene3D" id="3.30.428.10">
    <property type="entry name" value="HIT-like"/>
    <property type="match status" value="1"/>
</dbReference>
<feature type="domain" description="HIT" evidence="2">
    <location>
        <begin position="6"/>
        <end position="115"/>
    </location>
</feature>
<dbReference type="InterPro" id="IPR011146">
    <property type="entry name" value="HIT-like"/>
</dbReference>
<dbReference type="SUPFAM" id="SSF54197">
    <property type="entry name" value="HIT-like"/>
    <property type="match status" value="1"/>
</dbReference>
<dbReference type="EMBL" id="JBHUJB010000020">
    <property type="protein sequence ID" value="MFD2158103.1"/>
    <property type="molecule type" value="Genomic_DNA"/>
</dbReference>
<evidence type="ECO:0000256" key="1">
    <source>
        <dbReference type="PROSITE-ProRule" id="PRU00464"/>
    </source>
</evidence>
<dbReference type="RefSeq" id="WP_377088867.1">
    <property type="nucleotide sequence ID" value="NZ_JBHSJL010000014.1"/>
</dbReference>
<dbReference type="InterPro" id="IPR001310">
    <property type="entry name" value="Histidine_triad_HIT"/>
</dbReference>
<proteinExistence type="predicted"/>
<dbReference type="Pfam" id="PF01230">
    <property type="entry name" value="HIT"/>
    <property type="match status" value="1"/>
</dbReference>
<dbReference type="PROSITE" id="PS51084">
    <property type="entry name" value="HIT_2"/>
    <property type="match status" value="1"/>
</dbReference>
<accession>A0ABW4Z843</accession>
<dbReference type="PRINTS" id="PR00332">
    <property type="entry name" value="HISTRIAD"/>
</dbReference>
<dbReference type="InterPro" id="IPR036265">
    <property type="entry name" value="HIT-like_sf"/>
</dbReference>
<dbReference type="CDD" id="cd01276">
    <property type="entry name" value="PKCI_related"/>
    <property type="match status" value="1"/>
</dbReference>
<protein>
    <submittedName>
        <fullName evidence="3">Histidine triad nucleotide-binding protein</fullName>
    </submittedName>
</protein>